<dbReference type="InterPro" id="IPR001478">
    <property type="entry name" value="PDZ"/>
</dbReference>
<dbReference type="SMART" id="SM00220">
    <property type="entry name" value="S_TKc"/>
    <property type="match status" value="1"/>
</dbReference>
<proteinExistence type="inferred from homology"/>
<dbReference type="PROSITE" id="PS50106">
    <property type="entry name" value="PDZ"/>
    <property type="match status" value="1"/>
</dbReference>
<evidence type="ECO:0000256" key="2">
    <source>
        <dbReference type="ARBA" id="ARBA00004496"/>
    </source>
</evidence>
<dbReference type="InterPro" id="IPR000719">
    <property type="entry name" value="Prot_kinase_dom"/>
</dbReference>
<evidence type="ECO:0000256" key="15">
    <source>
        <dbReference type="SAM" id="MobiDB-lite"/>
    </source>
</evidence>
<feature type="domain" description="Protein kinase" evidence="16">
    <location>
        <begin position="604"/>
        <end position="879"/>
    </location>
</feature>
<dbReference type="FunFam" id="3.30.200.20:FF:000012">
    <property type="entry name" value="microtubule-associated serine/threonine-protein kinase 2 isoform X1"/>
    <property type="match status" value="1"/>
</dbReference>
<dbReference type="FunFam" id="1.20.1480.20:FF:000001">
    <property type="entry name" value="microtubule-associated serine/threonine-protein kinase 4 isoform X1"/>
    <property type="match status" value="1"/>
</dbReference>
<keyword evidence="20" id="KW-1185">Reference proteome</keyword>
<feature type="domain" description="PDZ" evidence="17">
    <location>
        <begin position="1163"/>
        <end position="1252"/>
    </location>
</feature>
<dbReference type="SUPFAM" id="SSF50156">
    <property type="entry name" value="PDZ domain-like"/>
    <property type="match status" value="1"/>
</dbReference>
<dbReference type="GO" id="GO:0004674">
    <property type="term" value="F:protein serine/threonine kinase activity"/>
    <property type="evidence" value="ECO:0007669"/>
    <property type="project" value="UniProtKB-KW"/>
</dbReference>
<comment type="catalytic activity">
    <reaction evidence="13">
        <text>L-threonyl-[protein] + ATP = O-phospho-L-threonyl-[protein] + ADP + H(+)</text>
        <dbReference type="Rhea" id="RHEA:46608"/>
        <dbReference type="Rhea" id="RHEA-COMP:11060"/>
        <dbReference type="Rhea" id="RHEA-COMP:11605"/>
        <dbReference type="ChEBI" id="CHEBI:15378"/>
        <dbReference type="ChEBI" id="CHEBI:30013"/>
        <dbReference type="ChEBI" id="CHEBI:30616"/>
        <dbReference type="ChEBI" id="CHEBI:61977"/>
        <dbReference type="ChEBI" id="CHEBI:456216"/>
        <dbReference type="EC" id="2.7.11.1"/>
    </reaction>
</comment>
<evidence type="ECO:0000256" key="3">
    <source>
        <dbReference type="ARBA" id="ARBA00009903"/>
    </source>
</evidence>
<keyword evidence="9" id="KW-0547">Nucleotide-binding</keyword>
<feature type="region of interest" description="Disordered" evidence="15">
    <location>
        <begin position="1"/>
        <end position="34"/>
    </location>
</feature>
<evidence type="ECO:0000256" key="1">
    <source>
        <dbReference type="ARBA" id="ARBA00001946"/>
    </source>
</evidence>
<dbReference type="InterPro" id="IPR015022">
    <property type="entry name" value="MAST_pre-PK_dom"/>
</dbReference>
<feature type="region of interest" description="Disordered" evidence="15">
    <location>
        <begin position="1276"/>
        <end position="1328"/>
    </location>
</feature>
<evidence type="ECO:0000256" key="13">
    <source>
        <dbReference type="ARBA" id="ARBA00047899"/>
    </source>
</evidence>
<dbReference type="GO" id="GO:0005737">
    <property type="term" value="C:cytoplasm"/>
    <property type="evidence" value="ECO:0007669"/>
    <property type="project" value="UniProtKB-SubCell"/>
</dbReference>
<dbReference type="PANTHER" id="PTHR24356">
    <property type="entry name" value="SERINE/THREONINE-PROTEIN KINASE"/>
    <property type="match status" value="1"/>
</dbReference>
<reference evidence="19 20" key="1">
    <citation type="submission" date="2018-08" db="EMBL/GenBank/DDBJ databases">
        <authorList>
            <person name="Laetsch R D."/>
            <person name="Stevens L."/>
            <person name="Kumar S."/>
            <person name="Blaxter L. M."/>
        </authorList>
    </citation>
    <scope>NUCLEOTIDE SEQUENCE [LARGE SCALE GENOMIC DNA]</scope>
</reference>
<accession>A0A3P6UBK3</accession>
<dbReference type="CDD" id="cd06705">
    <property type="entry name" value="PDZ_MAST"/>
    <property type="match status" value="1"/>
</dbReference>
<dbReference type="PROSITE" id="PS00108">
    <property type="entry name" value="PROTEIN_KINASE_ST"/>
    <property type="match status" value="1"/>
</dbReference>
<dbReference type="Pfam" id="PF17820">
    <property type="entry name" value="PDZ_6"/>
    <property type="match status" value="1"/>
</dbReference>
<dbReference type="Gene3D" id="1.20.1480.20">
    <property type="entry name" value="MAST3 pre-PK domain-like"/>
    <property type="match status" value="1"/>
</dbReference>
<keyword evidence="11" id="KW-0067">ATP-binding</keyword>
<evidence type="ECO:0000259" key="18">
    <source>
        <dbReference type="PROSITE" id="PS51285"/>
    </source>
</evidence>
<evidence type="ECO:0000256" key="8">
    <source>
        <dbReference type="ARBA" id="ARBA00022679"/>
    </source>
</evidence>
<keyword evidence="5" id="KW-0963">Cytoplasm</keyword>
<feature type="region of interest" description="Disordered" evidence="15">
    <location>
        <begin position="320"/>
        <end position="340"/>
    </location>
</feature>
<gene>
    <name evidence="19" type="ORF">NLS_LOCUS2483</name>
</gene>
<evidence type="ECO:0000256" key="7">
    <source>
        <dbReference type="ARBA" id="ARBA00022553"/>
    </source>
</evidence>
<dbReference type="SMART" id="SM00228">
    <property type="entry name" value="PDZ"/>
    <property type="match status" value="1"/>
</dbReference>
<dbReference type="InterPro" id="IPR008271">
    <property type="entry name" value="Ser/Thr_kinase_AS"/>
</dbReference>
<dbReference type="Gene3D" id="2.30.42.10">
    <property type="match status" value="1"/>
</dbReference>
<keyword evidence="12" id="KW-0460">Magnesium</keyword>
<dbReference type="SUPFAM" id="SSF140482">
    <property type="entry name" value="MAST3 pre-PK domain-like"/>
    <property type="match status" value="1"/>
</dbReference>
<dbReference type="SUPFAM" id="SSF56112">
    <property type="entry name" value="Protein kinase-like (PK-like)"/>
    <property type="match status" value="1"/>
</dbReference>
<evidence type="ECO:0000256" key="9">
    <source>
        <dbReference type="ARBA" id="ARBA00022741"/>
    </source>
</evidence>
<comment type="cofactor">
    <cofactor evidence="1">
        <name>Mg(2+)</name>
        <dbReference type="ChEBI" id="CHEBI:18420"/>
    </cofactor>
</comment>
<dbReference type="GO" id="GO:0000287">
    <property type="term" value="F:magnesium ion binding"/>
    <property type="evidence" value="ECO:0007669"/>
    <property type="project" value="InterPro"/>
</dbReference>
<feature type="compositionally biased region" description="Polar residues" evidence="15">
    <location>
        <begin position="1"/>
        <end position="10"/>
    </location>
</feature>
<dbReference type="FunFam" id="2.30.42.10:FF:000008">
    <property type="entry name" value="microtubule-associated serine/threonine-protein kinase 4 isoform X2"/>
    <property type="match status" value="1"/>
</dbReference>
<dbReference type="Gene3D" id="1.10.510.10">
    <property type="entry name" value="Transferase(Phosphotransferase) domain 1"/>
    <property type="match status" value="1"/>
</dbReference>
<dbReference type="EMBL" id="UYRX01000114">
    <property type="protein sequence ID" value="VDK74451.1"/>
    <property type="molecule type" value="Genomic_DNA"/>
</dbReference>
<dbReference type="InterPro" id="IPR011009">
    <property type="entry name" value="Kinase-like_dom_sf"/>
</dbReference>
<keyword evidence="8" id="KW-0808">Transferase</keyword>
<dbReference type="PANTHER" id="PTHR24356:SF414">
    <property type="entry name" value="NON-SPECIFIC SERINE_THREONINE PROTEIN KINASE"/>
    <property type="match status" value="1"/>
</dbReference>
<feature type="domain" description="AGC-kinase C-terminal" evidence="18">
    <location>
        <begin position="880"/>
        <end position="944"/>
    </location>
</feature>
<dbReference type="FunFam" id="1.10.510.10:FF:000012">
    <property type="entry name" value="microtubule-associated serine/threonine-protein kinase 2 isoform X1"/>
    <property type="match status" value="1"/>
</dbReference>
<evidence type="ECO:0000256" key="12">
    <source>
        <dbReference type="ARBA" id="ARBA00022842"/>
    </source>
</evidence>
<dbReference type="Pfam" id="PF00069">
    <property type="entry name" value="Pkinase"/>
    <property type="match status" value="1"/>
</dbReference>
<evidence type="ECO:0000256" key="6">
    <source>
        <dbReference type="ARBA" id="ARBA00022527"/>
    </source>
</evidence>
<evidence type="ECO:0000256" key="5">
    <source>
        <dbReference type="ARBA" id="ARBA00022490"/>
    </source>
</evidence>
<dbReference type="OMA" id="PHNIPPG"/>
<dbReference type="PROSITE" id="PS50011">
    <property type="entry name" value="PROTEIN_KINASE_DOM"/>
    <property type="match status" value="1"/>
</dbReference>
<feature type="compositionally biased region" description="Basic and acidic residues" evidence="15">
    <location>
        <begin position="11"/>
        <end position="24"/>
    </location>
</feature>
<evidence type="ECO:0000313" key="19">
    <source>
        <dbReference type="EMBL" id="VDK74451.1"/>
    </source>
</evidence>
<sequence length="1447" mass="159625">MNDSNWQNELPNKDISHEEQEKNSVKNSQSVCSPQSSGFIDAHITFRKKIPAAVPLMSSPVDVSHSLLLSPILLRPIRSLSTQNNFYGLLSECDDEHRLSRQKIAAPYQLPNTFAASKGATVLATKTPVDRGSADNSESRFLMQISHKRGRYLPGMLSQKSIDLSYSNHFAASGNLVRMRNSSLGHSDPQISASVQSSSVRLRRKDTNNVTYSSSCSLGYRQSLNASASPILARRCRSPSRFVLCPCSHAKTNSIIAQPRTSGLRTAPPLPTQDNRRWSIASLPSSSGYGTPGSNSAFSSEYSSQEHLCDTLTDLRLSSAEGSNEDFPGQNRLRSRSLTNSMNFGPDSTCNVVIHKTIYKERFPKAKKQMEEQLTQLIDENAALSGVASLDTTLRPESMCLEDAWDGSSNTSLSSLISRRSVMADNSESDSRMRLISDGATRFLHHQIIEVANDCLSKSRDDLTNASYFSEISQRLESIIAEAHEKASPENLAFLSKIVKQVLMIISRPARILECLEFDPDQFYHLLQETEGVVREQLGAGNARVPDLPQYIIGKLGLNKNLMSESTTDVSKGKHNAEYDGGTCLDLACERELCERRLPSEDDYETIRLISNGAYGAVHLVRHKETRQRFALKRMKKQTLLMRNQINQVYAERDILTFTDNPFVVSFYGSFETRHHLCMLMEYVEGGDCAALLKKTGTLPLDAARLYLAETVLAIDYLHSYGIVHRDLKPDNLLITAIGHIKLTDFGLSKIGLMNRATLLCENYTDISDTQQFMDKQLCGTPEYIAPEVILRQGYGKPVDWWALGIILYEFLIGIVPFIADTPEYLFSKIVNEEVEFPEGEEALPIEAESLIKCLLEKDPVERLGSSGGAQQLMNNAFFAGLNFKSLLRQKAEFVPQLEGEEDTSYFDARTDRYNHDVNSGDEDNSPMFGSFGTASPRHSVISTESINMAQGSSSSVKSSRSDSLSVSRQLSGDFYENKTDLKHDCSSSATVLLRRCFSSQLQNNLCTSSNGADETGDLNTVGLSMDSSVDVFGFSEYPRPTPTSDGYQNQKNNAIIPALPSFSVTCEPDITTVSPCDKKLSPVTESRSAFDGAAFDSSRIDKANSEHDRILQLEIPKHSSSLIIQHSPAGSASSASSFDGNSSNPLVNATPITEQNFQLKAPIIIKKGPMGFGFTIRSVRVYLGEQSDYYTIEHLVTKVEEGSPAYESGIRPNDLITHVHSQPVSNLTHPQLLQRLLAYGNELSLKTTPLSSTSIREGAPRRTVGKLARKKLRKPQHRVQLEKKTRKSSLLRRLSGKRATNDIIPGSSSQKQTFMPRSASSQDGIQLSNAVGPSSTLAVVPTLGSSSSVFKQLSDANLPVKKEDKMISASPIALTCTNRPSTLQGLKHKMAGMAHHLTTRKQISTPVAVSPLARDEIVFVSRSPSPSQLSRNVSFTKLQNMQPEAK</sequence>
<name>A0A3P6UBK3_LITSI</name>
<dbReference type="Gene3D" id="3.30.200.20">
    <property type="entry name" value="Phosphorylase Kinase, domain 1"/>
    <property type="match status" value="1"/>
</dbReference>
<dbReference type="EC" id="2.7.11.1" evidence="4"/>
<feature type="compositionally biased region" description="Polar residues" evidence="15">
    <location>
        <begin position="1307"/>
        <end position="1328"/>
    </location>
</feature>
<feature type="compositionally biased region" description="Polar residues" evidence="15">
    <location>
        <begin position="25"/>
        <end position="34"/>
    </location>
</feature>
<dbReference type="OrthoDB" id="10070999at2759"/>
<dbReference type="PROSITE" id="PS51285">
    <property type="entry name" value="AGC_KINASE_CTER"/>
    <property type="match status" value="1"/>
</dbReference>
<dbReference type="GO" id="GO:0005524">
    <property type="term" value="F:ATP binding"/>
    <property type="evidence" value="ECO:0007669"/>
    <property type="project" value="UniProtKB-KW"/>
</dbReference>
<dbReference type="GO" id="GO:0035556">
    <property type="term" value="P:intracellular signal transduction"/>
    <property type="evidence" value="ECO:0007669"/>
    <property type="project" value="TreeGrafter"/>
</dbReference>
<comment type="similarity">
    <text evidence="3">Belongs to the protein kinase superfamily. AGC Ser/Thr protein kinase family.</text>
</comment>
<dbReference type="InterPro" id="IPR041489">
    <property type="entry name" value="PDZ_6"/>
</dbReference>
<organism evidence="19 20">
    <name type="scientific">Litomosoides sigmodontis</name>
    <name type="common">Filarial nematode worm</name>
    <dbReference type="NCBI Taxonomy" id="42156"/>
    <lineage>
        <taxon>Eukaryota</taxon>
        <taxon>Metazoa</taxon>
        <taxon>Ecdysozoa</taxon>
        <taxon>Nematoda</taxon>
        <taxon>Chromadorea</taxon>
        <taxon>Rhabditida</taxon>
        <taxon>Spirurina</taxon>
        <taxon>Spiruromorpha</taxon>
        <taxon>Filarioidea</taxon>
        <taxon>Onchocercidae</taxon>
        <taxon>Litomosoides</taxon>
    </lineage>
</organism>
<keyword evidence="10" id="KW-0418">Kinase</keyword>
<dbReference type="InterPro" id="IPR036034">
    <property type="entry name" value="PDZ_sf"/>
</dbReference>
<protein>
    <recommendedName>
        <fullName evidence="4">non-specific serine/threonine protein kinase</fullName>
        <ecNumber evidence="4">2.7.11.1</ecNumber>
    </recommendedName>
</protein>
<dbReference type="Proteomes" id="UP000277928">
    <property type="component" value="Unassembled WGS sequence"/>
</dbReference>
<dbReference type="InterPro" id="IPR023142">
    <property type="entry name" value="MAST_pre-PK_dom_sf"/>
</dbReference>
<evidence type="ECO:0000256" key="11">
    <source>
        <dbReference type="ARBA" id="ARBA00022840"/>
    </source>
</evidence>
<evidence type="ECO:0000256" key="10">
    <source>
        <dbReference type="ARBA" id="ARBA00022777"/>
    </source>
</evidence>
<comment type="subcellular location">
    <subcellularLocation>
        <location evidence="2">Cytoplasm</location>
    </subcellularLocation>
</comment>
<dbReference type="Pfam" id="PF08926">
    <property type="entry name" value="DUF1908"/>
    <property type="match status" value="2"/>
</dbReference>
<dbReference type="STRING" id="42156.A0A3P6UBK3"/>
<evidence type="ECO:0000259" key="17">
    <source>
        <dbReference type="PROSITE" id="PS50106"/>
    </source>
</evidence>
<evidence type="ECO:0000256" key="14">
    <source>
        <dbReference type="ARBA" id="ARBA00048679"/>
    </source>
</evidence>
<evidence type="ECO:0000313" key="20">
    <source>
        <dbReference type="Proteomes" id="UP000277928"/>
    </source>
</evidence>
<keyword evidence="7" id="KW-0597">Phosphoprotein</keyword>
<dbReference type="InterPro" id="IPR000961">
    <property type="entry name" value="AGC-kinase_C"/>
</dbReference>
<feature type="compositionally biased region" description="Basic residues" evidence="15">
    <location>
        <begin position="1285"/>
        <end position="1297"/>
    </location>
</feature>
<evidence type="ECO:0000256" key="4">
    <source>
        <dbReference type="ARBA" id="ARBA00012513"/>
    </source>
</evidence>
<evidence type="ECO:0000259" key="16">
    <source>
        <dbReference type="PROSITE" id="PS50011"/>
    </source>
</evidence>
<keyword evidence="6" id="KW-0723">Serine/threonine-protein kinase</keyword>
<comment type="catalytic activity">
    <reaction evidence="14">
        <text>L-seryl-[protein] + ATP = O-phospho-L-seryl-[protein] + ADP + H(+)</text>
        <dbReference type="Rhea" id="RHEA:17989"/>
        <dbReference type="Rhea" id="RHEA-COMP:9863"/>
        <dbReference type="Rhea" id="RHEA-COMP:11604"/>
        <dbReference type="ChEBI" id="CHEBI:15378"/>
        <dbReference type="ChEBI" id="CHEBI:29999"/>
        <dbReference type="ChEBI" id="CHEBI:30616"/>
        <dbReference type="ChEBI" id="CHEBI:83421"/>
        <dbReference type="ChEBI" id="CHEBI:456216"/>
        <dbReference type="EC" id="2.7.11.1"/>
    </reaction>
</comment>
<dbReference type="InterPro" id="IPR050236">
    <property type="entry name" value="Ser_Thr_kinase_AGC"/>
</dbReference>